<dbReference type="Gene3D" id="3.30.70.270">
    <property type="match status" value="1"/>
</dbReference>
<keyword evidence="10" id="KW-0051">Antiviral defense</keyword>
<dbReference type="Proteomes" id="UP000243374">
    <property type="component" value="Unassembled WGS sequence"/>
</dbReference>
<keyword evidence="4" id="KW-0540">Nuclease</keyword>
<evidence type="ECO:0000256" key="3">
    <source>
        <dbReference type="ARBA" id="ARBA00022679"/>
    </source>
</evidence>
<dbReference type="GO" id="GO:0016740">
    <property type="term" value="F:transferase activity"/>
    <property type="evidence" value="ECO:0007669"/>
    <property type="project" value="UniProtKB-KW"/>
</dbReference>
<dbReference type="GO" id="GO:0004519">
    <property type="term" value="F:endonuclease activity"/>
    <property type="evidence" value="ECO:0007669"/>
    <property type="project" value="UniProtKB-KW"/>
</dbReference>
<evidence type="ECO:0000313" key="13">
    <source>
        <dbReference type="EMBL" id="SFK47719.1"/>
    </source>
</evidence>
<keyword evidence="8" id="KW-0269">Exonuclease</keyword>
<dbReference type="InterPro" id="IPR052117">
    <property type="entry name" value="Cas10/Csm1_subtype-III-A"/>
</dbReference>
<dbReference type="Pfam" id="PF22335">
    <property type="entry name" value="Cas10-Cmr2_palm2"/>
    <property type="match status" value="1"/>
</dbReference>
<dbReference type="InterPro" id="IPR041062">
    <property type="entry name" value="Csm1_B"/>
</dbReference>
<dbReference type="Pfam" id="PF18211">
    <property type="entry name" value="Csm1_B"/>
    <property type="match status" value="1"/>
</dbReference>
<evidence type="ECO:0000256" key="11">
    <source>
        <dbReference type="ARBA" id="ARBA00032922"/>
    </source>
</evidence>
<evidence type="ECO:0000256" key="4">
    <source>
        <dbReference type="ARBA" id="ARBA00022722"/>
    </source>
</evidence>
<evidence type="ECO:0000259" key="12">
    <source>
        <dbReference type="PROSITE" id="PS50887"/>
    </source>
</evidence>
<comment type="similarity">
    <text evidence="1">Belongs to the CRISPR-associated Cas10/Csm1 family.</text>
</comment>
<evidence type="ECO:0000313" key="14">
    <source>
        <dbReference type="Proteomes" id="UP000243374"/>
    </source>
</evidence>
<dbReference type="InterPro" id="IPR000160">
    <property type="entry name" value="GGDEF_dom"/>
</dbReference>
<dbReference type="GO" id="GO:0005524">
    <property type="term" value="F:ATP binding"/>
    <property type="evidence" value="ECO:0007669"/>
    <property type="project" value="UniProtKB-KW"/>
</dbReference>
<keyword evidence="3" id="KW-0808">Transferase</keyword>
<dbReference type="EMBL" id="FOSF01000085">
    <property type="protein sequence ID" value="SFK47719.1"/>
    <property type="molecule type" value="Genomic_DNA"/>
</dbReference>
<dbReference type="InterPro" id="IPR048693">
    <property type="entry name" value="Cmr2-like_C"/>
</dbReference>
<accession>A0A662ZCR3</accession>
<protein>
    <recommendedName>
        <fullName evidence="2">CRISPR system single-strand-specific deoxyribonuclease Cas10/Csm1 (subtype III-A)</fullName>
    </recommendedName>
    <alternativeName>
        <fullName evidence="11">Cyclic oligoadenylate synthase</fullName>
    </alternativeName>
</protein>
<dbReference type="AlphaFoldDB" id="A0A662ZCR3"/>
<gene>
    <name evidence="13" type="ORF">SAMN04487865_10856</name>
</gene>
<evidence type="ECO:0000256" key="10">
    <source>
        <dbReference type="ARBA" id="ARBA00023118"/>
    </source>
</evidence>
<reference evidence="13 14" key="1">
    <citation type="submission" date="2016-10" db="EMBL/GenBank/DDBJ databases">
        <authorList>
            <person name="Varghese N."/>
            <person name="Submissions S."/>
        </authorList>
    </citation>
    <scope>NUCLEOTIDE SEQUENCE [LARGE SCALE GENOMIC DNA]</scope>
    <source>
        <strain evidence="13 14">22B</strain>
    </source>
</reference>
<evidence type="ECO:0000256" key="6">
    <source>
        <dbReference type="ARBA" id="ARBA00022759"/>
    </source>
</evidence>
<evidence type="ECO:0000256" key="9">
    <source>
        <dbReference type="ARBA" id="ARBA00022840"/>
    </source>
</evidence>
<keyword evidence="14" id="KW-1185">Reference proteome</keyword>
<keyword evidence="9" id="KW-0067">ATP-binding</keyword>
<keyword evidence="5" id="KW-0547">Nucleotide-binding</keyword>
<dbReference type="RefSeq" id="WP_074841765.1">
    <property type="nucleotide sequence ID" value="NZ_CP047056.1"/>
</dbReference>
<evidence type="ECO:0000256" key="8">
    <source>
        <dbReference type="ARBA" id="ARBA00022839"/>
    </source>
</evidence>
<sequence length="772" mass="87805">MNSTEVKLALGALLCSIGKLYYRGSLISAEEYGYTALNSIIKISDPDILNTVRYHKLSDKITASLEDNSFAYIVNLAKRIADSSDFKKHKLLSAGKNTPLKSIFNRLNDNSGNSFFAPQILGEEKDINYPSDKNVSVDREFYQKITDRLTRSIQGTKYTAASFNALLSDLEALTSFIPASASDEELGDISFYDNAKITAAIASCLYQYSDGNTNYRELFHSKDKDFLKEDAFMLFSMDISGIQSFIYTISSKGALKSLRARSFYLEVMMEHVIDELLEKLSLSRANLIYSGGGHCYMLLPNTENTKQLIRSFESELNAWFIRNYQTSIYVATGCSPCSGMTLENGGNNSLAKAYHTVSLEISQKKMKRYSADEIRALNSQSYEGNRECRICHRTGKVDGNDTCYLCSALLEISKSIQKEDYFIVTTEKLKNTALPLPFDCYLVGLSEQDVSVALQSQNYRRLYVKNQTISARYAANHLWVGDYKNDDFDRYAEESEGISRLGILRADVDNLGATFACGFQKAGKDTYSNLARSATLSRMLSIFFKHYINLILSDGESRYLSKDGKRKVAIVYSGGDDVFLVGAWNEVIDAFVDLRNSFRRFSQNTLSLSGGVGFYPNKYPIHIMAEETEKLVECSKDIPNKDAITLFDRDNSFGWENFIKGVMDEKFKLLNDFFRSDKRSETSQTYGSSFLYNLLDLMRNSDQKINRARLAYLLSRMEPKGDNPEEKSHYRNFAGKVYDWYPNKQDRSELICATYIYSYIFRDKFNKTEERK</sequence>
<dbReference type="InterPro" id="IPR043128">
    <property type="entry name" value="Rev_trsase/Diguanyl_cyclase"/>
</dbReference>
<dbReference type="GO" id="GO:0004527">
    <property type="term" value="F:exonuclease activity"/>
    <property type="evidence" value="ECO:0007669"/>
    <property type="project" value="UniProtKB-KW"/>
</dbReference>
<organism evidence="13 14">
    <name type="scientific">Succinivibrio dextrinosolvens</name>
    <dbReference type="NCBI Taxonomy" id="83771"/>
    <lineage>
        <taxon>Bacteria</taxon>
        <taxon>Pseudomonadati</taxon>
        <taxon>Pseudomonadota</taxon>
        <taxon>Gammaproteobacteria</taxon>
        <taxon>Aeromonadales</taxon>
        <taxon>Succinivibrionaceae</taxon>
        <taxon>Succinivibrio</taxon>
    </lineage>
</organism>
<dbReference type="PROSITE" id="PS50887">
    <property type="entry name" value="GGDEF"/>
    <property type="match status" value="1"/>
</dbReference>
<evidence type="ECO:0000256" key="5">
    <source>
        <dbReference type="ARBA" id="ARBA00022741"/>
    </source>
</evidence>
<keyword evidence="7" id="KW-0378">Hydrolase</keyword>
<dbReference type="Pfam" id="PF20824">
    <property type="entry name" value="Cmr2_hel_dom2"/>
    <property type="match status" value="1"/>
</dbReference>
<dbReference type="PANTHER" id="PTHR36528">
    <property type="entry name" value="CRISPR SYSTEM SINGLE-STRAND-SPECIFIC DEOXYRIBONUCLEASE CAS10/CSM1 (SUBTYPE III-A)"/>
    <property type="match status" value="1"/>
</dbReference>
<evidence type="ECO:0000256" key="1">
    <source>
        <dbReference type="ARBA" id="ARBA00005700"/>
    </source>
</evidence>
<dbReference type="PANTHER" id="PTHR36528:SF1">
    <property type="entry name" value="CRISPR SYSTEM SINGLE-STRAND-SPECIFIC DEOXYRIBONUCLEASE CAS10_CSM1 (SUBTYPE III-A)"/>
    <property type="match status" value="1"/>
</dbReference>
<dbReference type="InterPro" id="IPR013408">
    <property type="entry name" value="Cas10/Csm1"/>
</dbReference>
<proteinExistence type="inferred from homology"/>
<evidence type="ECO:0000256" key="7">
    <source>
        <dbReference type="ARBA" id="ARBA00022801"/>
    </source>
</evidence>
<dbReference type="CDD" id="cd09680">
    <property type="entry name" value="Cas10_III"/>
    <property type="match status" value="1"/>
</dbReference>
<dbReference type="InterPro" id="IPR054767">
    <property type="entry name" value="Cas10-Cmr2_palm2"/>
</dbReference>
<name>A0A662ZCR3_9GAMM</name>
<evidence type="ECO:0000256" key="2">
    <source>
        <dbReference type="ARBA" id="ARBA00014333"/>
    </source>
</evidence>
<dbReference type="NCBIfam" id="TIGR02578">
    <property type="entry name" value="cas_TM1811_Csm1"/>
    <property type="match status" value="1"/>
</dbReference>
<feature type="domain" description="GGDEF" evidence="12">
    <location>
        <begin position="499"/>
        <end position="649"/>
    </location>
</feature>
<dbReference type="GO" id="GO:0051607">
    <property type="term" value="P:defense response to virus"/>
    <property type="evidence" value="ECO:0007669"/>
    <property type="project" value="UniProtKB-KW"/>
</dbReference>
<keyword evidence="6" id="KW-0255">Endonuclease</keyword>